<organism evidence="2 3">
    <name type="scientific">Marinobacter litoralis</name>
    <dbReference type="NCBI Taxonomy" id="187981"/>
    <lineage>
        <taxon>Bacteria</taxon>
        <taxon>Pseudomonadati</taxon>
        <taxon>Pseudomonadota</taxon>
        <taxon>Gammaproteobacteria</taxon>
        <taxon>Pseudomonadales</taxon>
        <taxon>Marinobacteraceae</taxon>
        <taxon>Marinobacter</taxon>
    </lineage>
</organism>
<protein>
    <recommendedName>
        <fullName evidence="1">Endonuclease/exonuclease/phosphatase domain-containing protein</fullName>
    </recommendedName>
</protein>
<dbReference type="InterPro" id="IPR036691">
    <property type="entry name" value="Endo/exonu/phosph_ase_sf"/>
</dbReference>
<dbReference type="InterPro" id="IPR005135">
    <property type="entry name" value="Endo/exonuclease/phosphatase"/>
</dbReference>
<accession>A0A3M2RD16</accession>
<dbReference type="PANTHER" id="PTHR14859:SF15">
    <property type="entry name" value="ENDONUCLEASE_EXONUCLEASE_PHOSPHATASE DOMAIN-CONTAINING PROTEIN"/>
    <property type="match status" value="1"/>
</dbReference>
<name>A0A3M2RD16_9GAMM</name>
<dbReference type="Pfam" id="PF03372">
    <property type="entry name" value="Exo_endo_phos"/>
    <property type="match status" value="1"/>
</dbReference>
<dbReference type="InterPro" id="IPR051916">
    <property type="entry name" value="GPI-anchor_lipid_remodeler"/>
</dbReference>
<dbReference type="Proteomes" id="UP000265903">
    <property type="component" value="Unassembled WGS sequence"/>
</dbReference>
<reference evidence="2 3" key="1">
    <citation type="submission" date="2018-08" db="EMBL/GenBank/DDBJ databases">
        <title>Whole Genome Sequence of the Moderate Halophilic Marine Bacterium Marinobacter litoralis Sw-45.</title>
        <authorList>
            <person name="Musa H."/>
        </authorList>
    </citation>
    <scope>NUCLEOTIDE SEQUENCE [LARGE SCALE GENOMIC DNA]</scope>
    <source>
        <strain evidence="2 3">Sw-45</strain>
    </source>
</reference>
<dbReference type="Gene3D" id="3.60.10.10">
    <property type="entry name" value="Endonuclease/exonuclease/phosphatase"/>
    <property type="match status" value="1"/>
</dbReference>
<keyword evidence="3" id="KW-1185">Reference proteome</keyword>
<dbReference type="EMBL" id="QMDL01000003">
    <property type="protein sequence ID" value="RMJ03196.1"/>
    <property type="molecule type" value="Genomic_DNA"/>
</dbReference>
<dbReference type="PANTHER" id="PTHR14859">
    <property type="entry name" value="CALCOFLUOR WHITE HYPERSENSITIVE PROTEIN PRECURSOR"/>
    <property type="match status" value="1"/>
</dbReference>
<evidence type="ECO:0000313" key="2">
    <source>
        <dbReference type="EMBL" id="RMJ03196.1"/>
    </source>
</evidence>
<dbReference type="AlphaFoldDB" id="A0A3M2RD16"/>
<feature type="domain" description="Endonuclease/exonuclease/phosphatase" evidence="1">
    <location>
        <begin position="55"/>
        <end position="283"/>
    </location>
</feature>
<evidence type="ECO:0000259" key="1">
    <source>
        <dbReference type="Pfam" id="PF03372"/>
    </source>
</evidence>
<comment type="caution">
    <text evidence="2">The sequence shown here is derived from an EMBL/GenBank/DDBJ whole genome shotgun (WGS) entry which is preliminary data.</text>
</comment>
<dbReference type="GO" id="GO:0006506">
    <property type="term" value="P:GPI anchor biosynthetic process"/>
    <property type="evidence" value="ECO:0007669"/>
    <property type="project" value="TreeGrafter"/>
</dbReference>
<dbReference type="GO" id="GO:0003824">
    <property type="term" value="F:catalytic activity"/>
    <property type="evidence" value="ECO:0007669"/>
    <property type="project" value="InterPro"/>
</dbReference>
<gene>
    <name evidence="2" type="ORF">DOQ08_02661</name>
</gene>
<proteinExistence type="predicted"/>
<dbReference type="SUPFAM" id="SSF56219">
    <property type="entry name" value="DNase I-like"/>
    <property type="match status" value="1"/>
</dbReference>
<dbReference type="GO" id="GO:0016020">
    <property type="term" value="C:membrane"/>
    <property type="evidence" value="ECO:0007669"/>
    <property type="project" value="GOC"/>
</dbReference>
<evidence type="ECO:0000313" key="3">
    <source>
        <dbReference type="Proteomes" id="UP000265903"/>
    </source>
</evidence>
<sequence length="300" mass="34217">MWLSGFPFRFRVIMYKRIRSQINGILKSQEAAPRGACSGSEHVPDFEPHRHIRLLTFNIQVGINTSSYRHYVTRSWQHFLPNRRRFENLDRIATLLRQYDVVALQECDGGSLRSGYVNQVQYLAEAAGIPYWYQQLNRNLGQLAQHSNGFLSRYKPLDVTEHKLPGLIPGRGAIVARYGLEEDPLVLVQMHLSLSKSAQQRQLGFVRDLISKYQHVVLMGDMNAHAEQLLTQTPLRETDLVPLPATAHSFPSWRPEKALDHILVSPSLEIRQSGVVSYPVSDHLPISLDIALPKGYLETF</sequence>